<dbReference type="OrthoDB" id="540783at2759"/>
<keyword evidence="4" id="KW-1185">Reference proteome</keyword>
<keyword evidence="1" id="KW-0175">Coiled coil</keyword>
<organism evidence="3 4">
    <name type="scientific">Trichomalopsis sarcophagae</name>
    <dbReference type="NCBI Taxonomy" id="543379"/>
    <lineage>
        <taxon>Eukaryota</taxon>
        <taxon>Metazoa</taxon>
        <taxon>Ecdysozoa</taxon>
        <taxon>Arthropoda</taxon>
        <taxon>Hexapoda</taxon>
        <taxon>Insecta</taxon>
        <taxon>Pterygota</taxon>
        <taxon>Neoptera</taxon>
        <taxon>Endopterygota</taxon>
        <taxon>Hymenoptera</taxon>
        <taxon>Apocrita</taxon>
        <taxon>Proctotrupomorpha</taxon>
        <taxon>Chalcidoidea</taxon>
        <taxon>Pteromalidae</taxon>
        <taxon>Pteromalinae</taxon>
        <taxon>Trichomalopsis</taxon>
    </lineage>
</organism>
<evidence type="ECO:0000256" key="2">
    <source>
        <dbReference type="SAM" id="MobiDB-lite"/>
    </source>
</evidence>
<reference evidence="3 4" key="1">
    <citation type="journal article" date="2017" name="Curr. Biol.">
        <title>The Evolution of Venom by Co-option of Single-Copy Genes.</title>
        <authorList>
            <person name="Martinson E.O."/>
            <person name="Mrinalini"/>
            <person name="Kelkar Y.D."/>
            <person name="Chang C.H."/>
            <person name="Werren J.H."/>
        </authorList>
    </citation>
    <scope>NUCLEOTIDE SEQUENCE [LARGE SCALE GENOMIC DNA]</scope>
    <source>
        <strain evidence="3 4">Alberta</strain>
        <tissue evidence="3">Whole body</tissue>
    </source>
</reference>
<feature type="coiled-coil region" evidence="1">
    <location>
        <begin position="483"/>
        <end position="513"/>
    </location>
</feature>
<dbReference type="STRING" id="543379.A0A232EI75"/>
<sequence length="836" mass="97870">MDMHPTMMHYRPWFQQQQQMLMEQNPYYQYAFNDLQAYYSSNDHQEEDNDQTGDEMPSETSGNQSPNADMFRLQFAASQWSKLVFNAEGLFNKLMSNNALPANEQILLKNQIEQWLCMKQEYEECIAADDSSSIHAYTENTRKSLERIEEVTETDEKTDESSNYYNLQSKRKSSLGSESKDSERKDSERKYSESIDSDEEVQSDLDEENSDFPDRLGECMDKFVDEIDEIVNSKKNNFSRIKNISPVPKPVINSSFVPIVKPIALRNPSSRRTSILPYSEMSNELAEFQKQNSDINLQPKDDYNMSPIISQDSMEKIDSQEKPSKSFEEESASLKAIVQAQKITMDTEHTNAIRMLMISNEEKQSQVKKVKFHLNLLYKQVEELQKTIDAKEKLLEDMLQSSETRNNAKQKFQKKRSKIEEKRRNAKAKLDNLLMQKDAGDKTAAKEIEKYENLLLGYNKKLDDTKIIKEVASNSAKTVLYLKNSLSALYKEMEKLKQRLQGEEENKKTLEDGILANRIRIKEMEKNYSVASLNANAIFENEEDRNHSRLKIKTDDKDNMLVEPNEIISRLNDYLKEKLEIVRVNNMDDKETLRQEIRELRHLKDQMIDIKYRFNKYTNQSMLATDAMQWQLLVMSECVETLDAMIEQKNVMICGKANYHDDKYIKPDDQMLIRNGLEKLSHEELVTLFQKYFYKVIDLKDSCVKLEIQIDTLEAALKQQKMQNDTAIVMLQRYYERQINHLLNYYDEETSSSSYDNKLDKNRDFERLVKENQVLRRRLAHFDSLLKASATAQAVHSNPVRNTKRVIKPELMQIALPSKPNKVTRQKNKLIIQKEK</sequence>
<feature type="region of interest" description="Disordered" evidence="2">
    <location>
        <begin position="44"/>
        <end position="67"/>
    </location>
</feature>
<name>A0A232EI75_9HYME</name>
<evidence type="ECO:0000313" key="4">
    <source>
        <dbReference type="Proteomes" id="UP000215335"/>
    </source>
</evidence>
<feature type="region of interest" description="Disordered" evidence="2">
    <location>
        <begin position="148"/>
        <end position="216"/>
    </location>
</feature>
<comment type="caution">
    <text evidence="3">The sequence shown here is derived from an EMBL/GenBank/DDBJ whole genome shotgun (WGS) entry which is preliminary data.</text>
</comment>
<feature type="region of interest" description="Disordered" evidence="2">
    <location>
        <begin position="401"/>
        <end position="421"/>
    </location>
</feature>
<dbReference type="Proteomes" id="UP000215335">
    <property type="component" value="Unassembled WGS sequence"/>
</dbReference>
<feature type="compositionally biased region" description="Polar residues" evidence="2">
    <location>
        <begin position="401"/>
        <end position="410"/>
    </location>
</feature>
<gene>
    <name evidence="3" type="ORF">TSAR_016001</name>
</gene>
<feature type="compositionally biased region" description="Acidic residues" evidence="2">
    <location>
        <begin position="195"/>
        <end position="211"/>
    </location>
</feature>
<feature type="coiled-coil region" evidence="1">
    <location>
        <begin position="696"/>
        <end position="723"/>
    </location>
</feature>
<feature type="compositionally biased region" description="Acidic residues" evidence="2">
    <location>
        <begin position="45"/>
        <end position="57"/>
    </location>
</feature>
<feature type="region of interest" description="Disordered" evidence="2">
    <location>
        <begin position="310"/>
        <end position="329"/>
    </location>
</feature>
<evidence type="ECO:0000313" key="3">
    <source>
        <dbReference type="EMBL" id="OXU18022.1"/>
    </source>
</evidence>
<dbReference type="AlphaFoldDB" id="A0A232EI75"/>
<feature type="compositionally biased region" description="Basic and acidic residues" evidence="2">
    <location>
        <begin position="313"/>
        <end position="328"/>
    </location>
</feature>
<dbReference type="EMBL" id="NNAY01004348">
    <property type="protein sequence ID" value="OXU18022.1"/>
    <property type="molecule type" value="Genomic_DNA"/>
</dbReference>
<evidence type="ECO:0000256" key="1">
    <source>
        <dbReference type="SAM" id="Coils"/>
    </source>
</evidence>
<feature type="compositionally biased region" description="Basic and acidic residues" evidence="2">
    <location>
        <begin position="178"/>
        <end position="193"/>
    </location>
</feature>
<accession>A0A232EI75</accession>
<feature type="compositionally biased region" description="Polar residues" evidence="2">
    <location>
        <begin position="58"/>
        <end position="67"/>
    </location>
</feature>
<proteinExistence type="predicted"/>
<protein>
    <submittedName>
        <fullName evidence="3">Uncharacterized protein</fullName>
    </submittedName>
</protein>